<dbReference type="AlphaFoldDB" id="W9NIR7"/>
<gene>
    <name evidence="1" type="ORF">FOVG_18011</name>
</gene>
<protein>
    <submittedName>
        <fullName evidence="1">Uncharacterized protein</fullName>
    </submittedName>
</protein>
<dbReference type="Proteomes" id="UP000030751">
    <property type="component" value="Unassembled WGS sequence"/>
</dbReference>
<name>W9NIR7_FUSOX</name>
<accession>W9NIR7</accession>
<reference evidence="1" key="1">
    <citation type="submission" date="2011-10" db="EMBL/GenBank/DDBJ databases">
        <title>The Genome Sequence of Fusarium oxysporum HDV247.</title>
        <authorList>
            <consortium name="The Broad Institute Genome Sequencing Platform"/>
            <person name="Ma L.-J."/>
            <person name="Gale L.R."/>
            <person name="Schwartz D.C."/>
            <person name="Zhou S."/>
            <person name="Corby-Kistler H."/>
            <person name="Young S.K."/>
            <person name="Zeng Q."/>
            <person name="Gargeya S."/>
            <person name="Fitzgerald M."/>
            <person name="Haas B."/>
            <person name="Abouelleil A."/>
            <person name="Alvarado L."/>
            <person name="Arachchi H.M."/>
            <person name="Berlin A."/>
            <person name="Brown A."/>
            <person name="Chapman S.B."/>
            <person name="Chen Z."/>
            <person name="Dunbar C."/>
            <person name="Freedman E."/>
            <person name="Gearin G."/>
            <person name="Goldberg J."/>
            <person name="Griggs A."/>
            <person name="Gujja S."/>
            <person name="Heiman D."/>
            <person name="Howarth C."/>
            <person name="Larson L."/>
            <person name="Lui A."/>
            <person name="MacDonald P.J.P."/>
            <person name="Montmayeur A."/>
            <person name="Murphy C."/>
            <person name="Neiman D."/>
            <person name="Pearson M."/>
            <person name="Priest M."/>
            <person name="Roberts A."/>
            <person name="Saif S."/>
            <person name="Shea T."/>
            <person name="Shenoy N."/>
            <person name="Sisk P."/>
            <person name="Stolte C."/>
            <person name="Sykes S."/>
            <person name="Wortman J."/>
            <person name="Nusbaum C."/>
            <person name="Birren B."/>
        </authorList>
    </citation>
    <scope>NUCLEOTIDE SEQUENCE [LARGE SCALE GENOMIC DNA]</scope>
    <source>
        <strain evidence="1">HDV247</strain>
    </source>
</reference>
<evidence type="ECO:0000313" key="1">
    <source>
        <dbReference type="EMBL" id="EXA30636.1"/>
    </source>
</evidence>
<dbReference type="EMBL" id="JH651041">
    <property type="protein sequence ID" value="EXA30636.1"/>
    <property type="molecule type" value="Genomic_DNA"/>
</dbReference>
<sequence>MCSLWPNLADLSRTAEDSSYAFSLLHPKRVGILWVYGSQVGYIGKESSRILGKLYSFRTFLQCYELPSFQVLERLKTVKDNPAEPIVVKNWETVDVARLVKIKNTFQDSIVVDGWGWEETDLENSGAEMNISQ</sequence>
<organism evidence="1">
    <name type="scientific">Fusarium oxysporum f. sp. pisi HDV247</name>
    <dbReference type="NCBI Taxonomy" id="1080344"/>
    <lineage>
        <taxon>Eukaryota</taxon>
        <taxon>Fungi</taxon>
        <taxon>Dikarya</taxon>
        <taxon>Ascomycota</taxon>
        <taxon>Pezizomycotina</taxon>
        <taxon>Sordariomycetes</taxon>
        <taxon>Hypocreomycetidae</taxon>
        <taxon>Hypocreales</taxon>
        <taxon>Nectriaceae</taxon>
        <taxon>Fusarium</taxon>
        <taxon>Fusarium oxysporum species complex</taxon>
    </lineage>
</organism>
<proteinExistence type="predicted"/>
<dbReference type="HOGENOM" id="CLU_1906826_0_0_1"/>
<reference evidence="1" key="2">
    <citation type="submission" date="2012-05" db="EMBL/GenBank/DDBJ databases">
        <title>Annotation of the Genome Sequence of Fusarium oxysporum HDV247.</title>
        <authorList>
            <consortium name="The Broad Institute Genomics Platform"/>
            <person name="Ma L.-J."/>
            <person name="Corby-Kistler H."/>
            <person name="Broz K."/>
            <person name="Gale L.R."/>
            <person name="Jonkers W."/>
            <person name="O'Donnell K."/>
            <person name="Ploetz R."/>
            <person name="Steinberg C."/>
            <person name="Schwartz D.C."/>
            <person name="VanEtten H."/>
            <person name="Zhou S."/>
            <person name="Young S.K."/>
            <person name="Zeng Q."/>
            <person name="Gargeya S."/>
            <person name="Fitzgerald M."/>
            <person name="Abouelleil A."/>
            <person name="Alvarado L."/>
            <person name="Chapman S.B."/>
            <person name="Gainer-Dewar J."/>
            <person name="Goldberg J."/>
            <person name="Griggs A."/>
            <person name="Gujja S."/>
            <person name="Hansen M."/>
            <person name="Howarth C."/>
            <person name="Imamovic A."/>
            <person name="Ireland A."/>
            <person name="Larimer J."/>
            <person name="McCowan C."/>
            <person name="Murphy C."/>
            <person name="Pearson M."/>
            <person name="Poon T.W."/>
            <person name="Priest M."/>
            <person name="Roberts A."/>
            <person name="Saif S."/>
            <person name="Shea T."/>
            <person name="Sykes S."/>
            <person name="Wortman J."/>
            <person name="Nusbaum C."/>
            <person name="Birren B."/>
        </authorList>
    </citation>
    <scope>NUCLEOTIDE SEQUENCE</scope>
    <source>
        <strain evidence="1">HDV247</strain>
    </source>
</reference>